<name>A0ABW1MMU3_9ACTN</name>
<gene>
    <name evidence="2" type="ORF">ACFP4F_19495</name>
</gene>
<evidence type="ECO:0000313" key="2">
    <source>
        <dbReference type="EMBL" id="MFC6064721.1"/>
    </source>
</evidence>
<dbReference type="RefSeq" id="WP_031058598.1">
    <property type="nucleotide sequence ID" value="NZ_JBHSPX010000006.1"/>
</dbReference>
<protein>
    <recommendedName>
        <fullName evidence="4">ATP-binding protein</fullName>
    </recommendedName>
</protein>
<organism evidence="2 3">
    <name type="scientific">Streptomyces ochraceiscleroticus</name>
    <dbReference type="NCBI Taxonomy" id="47761"/>
    <lineage>
        <taxon>Bacteria</taxon>
        <taxon>Bacillati</taxon>
        <taxon>Actinomycetota</taxon>
        <taxon>Actinomycetes</taxon>
        <taxon>Kitasatosporales</taxon>
        <taxon>Streptomycetaceae</taxon>
        <taxon>Streptomyces</taxon>
    </lineage>
</organism>
<accession>A0ABW1MMU3</accession>
<proteinExistence type="predicted"/>
<evidence type="ECO:0000313" key="3">
    <source>
        <dbReference type="Proteomes" id="UP001596139"/>
    </source>
</evidence>
<reference evidence="3" key="1">
    <citation type="journal article" date="2019" name="Int. J. Syst. Evol. Microbiol.">
        <title>The Global Catalogue of Microorganisms (GCM) 10K type strain sequencing project: providing services to taxonomists for standard genome sequencing and annotation.</title>
        <authorList>
            <consortium name="The Broad Institute Genomics Platform"/>
            <consortium name="The Broad Institute Genome Sequencing Center for Infectious Disease"/>
            <person name="Wu L."/>
            <person name="Ma J."/>
        </authorList>
    </citation>
    <scope>NUCLEOTIDE SEQUENCE [LARGE SCALE GENOMIC DNA]</scope>
    <source>
        <strain evidence="3">CGMCC 1.15180</strain>
    </source>
</reference>
<comment type="caution">
    <text evidence="2">The sequence shown here is derived from an EMBL/GenBank/DDBJ whole genome shotgun (WGS) entry which is preliminary data.</text>
</comment>
<evidence type="ECO:0008006" key="4">
    <source>
        <dbReference type="Google" id="ProtNLM"/>
    </source>
</evidence>
<feature type="signal peptide" evidence="1">
    <location>
        <begin position="1"/>
        <end position="25"/>
    </location>
</feature>
<sequence length="95" mass="9042">MKLAKTAAILAGSVVALGAASPALAAPAPSTSPSMSLNAGLNDALANAGRAEIDPLVDNAHRTTHALGSGDAEGLVDGATGLAGHLPLAGLPIGK</sequence>
<keyword evidence="3" id="KW-1185">Reference proteome</keyword>
<feature type="chain" id="PRO_5045181662" description="ATP-binding protein" evidence="1">
    <location>
        <begin position="26"/>
        <end position="95"/>
    </location>
</feature>
<dbReference type="Proteomes" id="UP001596139">
    <property type="component" value="Unassembled WGS sequence"/>
</dbReference>
<keyword evidence="1" id="KW-0732">Signal</keyword>
<evidence type="ECO:0000256" key="1">
    <source>
        <dbReference type="SAM" id="SignalP"/>
    </source>
</evidence>
<dbReference type="EMBL" id="JBHSPX010000006">
    <property type="protein sequence ID" value="MFC6064721.1"/>
    <property type="molecule type" value="Genomic_DNA"/>
</dbReference>